<organism evidence="2 3">
    <name type="scientific">Tropicibacter oceani</name>
    <dbReference type="NCBI Taxonomy" id="3058420"/>
    <lineage>
        <taxon>Bacteria</taxon>
        <taxon>Pseudomonadati</taxon>
        <taxon>Pseudomonadota</taxon>
        <taxon>Alphaproteobacteria</taxon>
        <taxon>Rhodobacterales</taxon>
        <taxon>Roseobacteraceae</taxon>
        <taxon>Tropicibacter</taxon>
    </lineage>
</organism>
<gene>
    <name evidence="2" type="ORF">QF118_11465</name>
</gene>
<dbReference type="EMBL" id="CP124616">
    <property type="protein sequence ID" value="WGW02562.1"/>
    <property type="molecule type" value="Genomic_DNA"/>
</dbReference>
<accession>A0ABY8QFI5</accession>
<proteinExistence type="predicted"/>
<dbReference type="Pfam" id="PF17272">
    <property type="entry name" value="DUF5337"/>
    <property type="match status" value="1"/>
</dbReference>
<keyword evidence="1" id="KW-1133">Transmembrane helix</keyword>
<evidence type="ECO:0000256" key="1">
    <source>
        <dbReference type="SAM" id="Phobius"/>
    </source>
</evidence>
<feature type="transmembrane region" description="Helical" evidence="1">
    <location>
        <begin position="15"/>
        <end position="38"/>
    </location>
</feature>
<evidence type="ECO:0000313" key="3">
    <source>
        <dbReference type="Proteomes" id="UP001241605"/>
    </source>
</evidence>
<reference evidence="2 3" key="1">
    <citation type="submission" date="2023-05" db="EMBL/GenBank/DDBJ databases">
        <title>YMD87, complete Genome.</title>
        <authorList>
            <person name="Zhang J."/>
            <person name="Xu X."/>
        </authorList>
    </citation>
    <scope>NUCLEOTIDE SEQUENCE [LARGE SCALE GENOMIC DNA]</scope>
    <source>
        <strain evidence="2 3">YMD87</strain>
    </source>
</reference>
<protein>
    <submittedName>
        <fullName evidence="2">DUF5337 domain-containing protein</fullName>
    </submittedName>
</protein>
<dbReference type="InterPro" id="IPR020308">
    <property type="entry name" value="Uncharacterised_Ynq1"/>
</dbReference>
<dbReference type="RefSeq" id="WP_282299195.1">
    <property type="nucleotide sequence ID" value="NZ_CP124616.1"/>
</dbReference>
<evidence type="ECO:0000313" key="2">
    <source>
        <dbReference type="EMBL" id="WGW02562.1"/>
    </source>
</evidence>
<keyword evidence="3" id="KW-1185">Reference proteome</keyword>
<feature type="transmembrane region" description="Helical" evidence="1">
    <location>
        <begin position="44"/>
        <end position="65"/>
    </location>
</feature>
<keyword evidence="1" id="KW-0472">Membrane</keyword>
<keyword evidence="1" id="KW-0812">Transmembrane</keyword>
<name>A0ABY8QFI5_9RHOB</name>
<sequence length="73" mass="7911">MTVGKPDLEKTGRKIALVIAGTGVAWVAVNALGAALGWTPRTLALFDLVAVAAFGWAIWMIYGLWRARQQKQD</sequence>
<dbReference type="Proteomes" id="UP001241605">
    <property type="component" value="Chromosome"/>
</dbReference>